<name>A0AAV5PBN2_CELCE</name>
<accession>A0AAV5PBN2</accession>
<comment type="caution">
    <text evidence="1">The sequence shown here is derived from an EMBL/GenBank/DDBJ whole genome shotgun (WGS) entry which is preliminary data.</text>
</comment>
<evidence type="ECO:0000313" key="2">
    <source>
        <dbReference type="Proteomes" id="UP001165168"/>
    </source>
</evidence>
<gene>
    <name evidence="1" type="ORF">Ccel01_31430</name>
</gene>
<proteinExistence type="predicted"/>
<organism evidence="1 2">
    <name type="scientific">Cellulosimicrobium cellulans</name>
    <name type="common">Arthrobacter luteus</name>
    <dbReference type="NCBI Taxonomy" id="1710"/>
    <lineage>
        <taxon>Bacteria</taxon>
        <taxon>Bacillati</taxon>
        <taxon>Actinomycetota</taxon>
        <taxon>Actinomycetes</taxon>
        <taxon>Micrococcales</taxon>
        <taxon>Promicromonosporaceae</taxon>
        <taxon>Cellulosimicrobium</taxon>
    </lineage>
</organism>
<dbReference type="Proteomes" id="UP001165168">
    <property type="component" value="Unassembled WGS sequence"/>
</dbReference>
<dbReference type="EMBL" id="BSTG01000004">
    <property type="protein sequence ID" value="GLY58541.1"/>
    <property type="molecule type" value="Genomic_DNA"/>
</dbReference>
<dbReference type="RefSeq" id="WP_185981301.1">
    <property type="nucleotide sequence ID" value="NZ_BSTG01000004.1"/>
</dbReference>
<evidence type="ECO:0000313" key="1">
    <source>
        <dbReference type="EMBL" id="GLY58541.1"/>
    </source>
</evidence>
<sequence>MLFLLYEASKMREVDSTGRGGKAEYQARAAPILAACPESVTTIAFDLPVPDLGDVARKCLAMISTDWPMLECRVPPR</sequence>
<reference evidence="1" key="1">
    <citation type="submission" date="2023-03" db="EMBL/GenBank/DDBJ databases">
        <title>Cellulosimicrobium cellulans NBRC 103059.</title>
        <authorList>
            <person name="Ichikawa N."/>
            <person name="Sato H."/>
            <person name="Tonouchi N."/>
        </authorList>
    </citation>
    <scope>NUCLEOTIDE SEQUENCE</scope>
    <source>
        <strain evidence="1">NBRC 103059</strain>
    </source>
</reference>
<protein>
    <submittedName>
        <fullName evidence="1">Uncharacterized protein</fullName>
    </submittedName>
</protein>
<dbReference type="AlphaFoldDB" id="A0AAV5PBN2"/>